<comment type="cofactor">
    <cofactor evidence="2">
        <name>heme b</name>
        <dbReference type="ChEBI" id="CHEBI:60344"/>
    </cofactor>
</comment>
<evidence type="ECO:0000256" key="3">
    <source>
        <dbReference type="ARBA" id="ARBA00004569"/>
    </source>
</evidence>
<evidence type="ECO:0000313" key="13">
    <source>
        <dbReference type="EMBL" id="CAI4020694.1"/>
    </source>
</evidence>
<dbReference type="PROSITE" id="PS50255">
    <property type="entry name" value="CYTOCHROME_B5_2"/>
    <property type="match status" value="1"/>
</dbReference>
<dbReference type="FunFam" id="3.90.420.10:FF:000002">
    <property type="entry name" value="sulfite oxidase, mitochondrial"/>
    <property type="match status" value="1"/>
</dbReference>
<dbReference type="SMART" id="SM01117">
    <property type="entry name" value="Cyt-b5"/>
    <property type="match status" value="1"/>
</dbReference>
<dbReference type="Proteomes" id="UP001152797">
    <property type="component" value="Unassembled WGS sequence"/>
</dbReference>
<keyword evidence="8" id="KW-0479">Metal-binding</keyword>
<dbReference type="GO" id="GO:0006790">
    <property type="term" value="P:sulfur compound metabolic process"/>
    <property type="evidence" value="ECO:0007669"/>
    <property type="project" value="TreeGrafter"/>
</dbReference>
<dbReference type="PANTHER" id="PTHR19372">
    <property type="entry name" value="SULFITE REDUCTASE"/>
    <property type="match status" value="1"/>
</dbReference>
<keyword evidence="9" id="KW-0560">Oxidoreductase</keyword>
<dbReference type="PRINTS" id="PR00363">
    <property type="entry name" value="CYTOCHROMEB5"/>
</dbReference>
<dbReference type="EMBL" id="CAMXCT030006827">
    <property type="protein sequence ID" value="CAL4808006.1"/>
    <property type="molecule type" value="Genomic_DNA"/>
</dbReference>
<dbReference type="FunFam" id="3.10.120.10:FF:000007">
    <property type="entry name" value="Sulfite oxidase, mitochondrial"/>
    <property type="match status" value="1"/>
</dbReference>
<evidence type="ECO:0000256" key="4">
    <source>
        <dbReference type="ARBA" id="ARBA00004971"/>
    </source>
</evidence>
<dbReference type="InterPro" id="IPR036374">
    <property type="entry name" value="OxRdtase_Mopterin-bd_sf"/>
</dbReference>
<keyword evidence="6" id="KW-0500">Molybdenum</keyword>
<dbReference type="EC" id="1.8.3.1" evidence="5"/>
<dbReference type="SUPFAM" id="SSF55856">
    <property type="entry name" value="Cytochrome b5-like heme/steroid binding domain"/>
    <property type="match status" value="1"/>
</dbReference>
<evidence type="ECO:0000313" key="15">
    <source>
        <dbReference type="Proteomes" id="UP001152797"/>
    </source>
</evidence>
<accession>A0A9P1M656</accession>
<reference evidence="13" key="1">
    <citation type="submission" date="2022-10" db="EMBL/GenBank/DDBJ databases">
        <authorList>
            <person name="Chen Y."/>
            <person name="Dougan E. K."/>
            <person name="Chan C."/>
            <person name="Rhodes N."/>
            <person name="Thang M."/>
        </authorList>
    </citation>
    <scope>NUCLEOTIDE SEQUENCE</scope>
</reference>
<gene>
    <name evidence="13" type="ORF">C1SCF055_LOCUS45088</name>
</gene>
<dbReference type="InterPro" id="IPR008335">
    <property type="entry name" value="Mopterin_OxRdtase_euk"/>
</dbReference>
<dbReference type="Pfam" id="PF03404">
    <property type="entry name" value="Mo-co_dimer"/>
    <property type="match status" value="1"/>
</dbReference>
<evidence type="ECO:0000256" key="6">
    <source>
        <dbReference type="ARBA" id="ARBA00022505"/>
    </source>
</evidence>
<dbReference type="PRINTS" id="PR00407">
    <property type="entry name" value="EUMOPTERIN"/>
</dbReference>
<reference evidence="14" key="2">
    <citation type="submission" date="2024-04" db="EMBL/GenBank/DDBJ databases">
        <authorList>
            <person name="Chen Y."/>
            <person name="Shah S."/>
            <person name="Dougan E. K."/>
            <person name="Thang M."/>
            <person name="Chan C."/>
        </authorList>
    </citation>
    <scope>NUCLEOTIDE SEQUENCE [LARGE SCALE GENOMIC DNA]</scope>
</reference>
<keyword evidence="7" id="KW-0349">Heme</keyword>
<dbReference type="AlphaFoldDB" id="A0A9P1M656"/>
<evidence type="ECO:0000313" key="14">
    <source>
        <dbReference type="EMBL" id="CAL1174069.1"/>
    </source>
</evidence>
<evidence type="ECO:0000256" key="8">
    <source>
        <dbReference type="ARBA" id="ARBA00022723"/>
    </source>
</evidence>
<dbReference type="GO" id="GO:0008482">
    <property type="term" value="F:sulfite oxidase activity"/>
    <property type="evidence" value="ECO:0007669"/>
    <property type="project" value="UniProtKB-EC"/>
</dbReference>
<dbReference type="Pfam" id="PF00173">
    <property type="entry name" value="Cyt-b5"/>
    <property type="match status" value="1"/>
</dbReference>
<comment type="caution">
    <text evidence="13">The sequence shown here is derived from an EMBL/GenBank/DDBJ whole genome shotgun (WGS) entry which is preliminary data.</text>
</comment>
<dbReference type="Gene3D" id="3.90.420.10">
    <property type="entry name" value="Oxidoreductase, molybdopterin-binding domain"/>
    <property type="match status" value="1"/>
</dbReference>
<protein>
    <recommendedName>
        <fullName evidence="5">sulfite oxidase</fullName>
        <ecNumber evidence="5">1.8.3.1</ecNumber>
    </recommendedName>
</protein>
<dbReference type="InterPro" id="IPR018506">
    <property type="entry name" value="Cyt_B5_heme-BS"/>
</dbReference>
<organism evidence="13">
    <name type="scientific">Cladocopium goreaui</name>
    <dbReference type="NCBI Taxonomy" id="2562237"/>
    <lineage>
        <taxon>Eukaryota</taxon>
        <taxon>Sar</taxon>
        <taxon>Alveolata</taxon>
        <taxon>Dinophyceae</taxon>
        <taxon>Suessiales</taxon>
        <taxon>Symbiodiniaceae</taxon>
        <taxon>Cladocopium</taxon>
    </lineage>
</organism>
<evidence type="ECO:0000256" key="5">
    <source>
        <dbReference type="ARBA" id="ARBA00012505"/>
    </source>
</evidence>
<evidence type="ECO:0000256" key="9">
    <source>
        <dbReference type="ARBA" id="ARBA00023002"/>
    </source>
</evidence>
<dbReference type="InterPro" id="IPR036400">
    <property type="entry name" value="Cyt_B5-like_heme/steroid_sf"/>
</dbReference>
<comment type="subcellular location">
    <subcellularLocation>
        <location evidence="3">Mitochondrion intermembrane space</location>
    </subcellularLocation>
</comment>
<proteinExistence type="predicted"/>
<name>A0A9P1M656_9DINO</name>
<keyword evidence="15" id="KW-1185">Reference proteome</keyword>
<dbReference type="InterPro" id="IPR005066">
    <property type="entry name" value="MoCF_OxRdtse_dimer"/>
</dbReference>
<evidence type="ECO:0000256" key="11">
    <source>
        <dbReference type="ARBA" id="ARBA00023128"/>
    </source>
</evidence>
<dbReference type="GO" id="GO:0020037">
    <property type="term" value="F:heme binding"/>
    <property type="evidence" value="ECO:0007669"/>
    <property type="project" value="InterPro"/>
</dbReference>
<evidence type="ECO:0000256" key="7">
    <source>
        <dbReference type="ARBA" id="ARBA00022617"/>
    </source>
</evidence>
<dbReference type="EMBL" id="CAMXCT020006827">
    <property type="protein sequence ID" value="CAL1174069.1"/>
    <property type="molecule type" value="Genomic_DNA"/>
</dbReference>
<dbReference type="InterPro" id="IPR001199">
    <property type="entry name" value="Cyt_B5-like_heme/steroid-bd"/>
</dbReference>
<sequence>MLHPEFLVGSGPFRDSWLSTMASRFSRALGVLRRAQRSHGSHGAIVPLGARPHGPHLNALAAAGIVLGSSLVSCKEKKATKATKVEVKEEKKEKKQLAPGYKPGEPEIKFADVKKHNSIDKGIWVTYRDGVYDITKFVQNHPGGLERILKAAGGQIDPFWAMYAQHNVASVKDILGEHRIGHLSEVEYKNLPPPFDPYQMDPKRDPELLVQAAKPFNAECPLSQLAKQEYLTPNEKFFVRNHLPVPTGDIVDPKKYVLEIIPGEDQEPVKLTLADLQDEKRFKRKKVSAIVQCSGNRREDQNSVAQVEGLTWYTGAISNAEWEGVALKDVLDYVGVPRDLGINSELEGEDEQLHLQMEGLDRPKVGEWRDTKGFYGASIPLAWAQDPRRDVILTFKMNGEPLPADHGAPVRCLVPGVAGARSVKWLNKLIVASEESQSHWQQNDYKAFNNSTTWETADFSSLPAIQDMPVNSAISWPSPKSLVQLTPDGCVEMKGWAWSGGGRGIARVDVSADGHTWTEAELKRPEGQSLTRTWAWTLWTAKLPVPADLQKPGKALNLIVKAVDAQYNVQPESIESVWNIRGVLCNGWHRIQVTIQPKRLPKTRLEFGYAE</sequence>
<dbReference type="PANTHER" id="PTHR19372:SF7">
    <property type="entry name" value="SULFITE OXIDASE, MITOCHONDRIAL"/>
    <property type="match status" value="1"/>
</dbReference>
<dbReference type="PROSITE" id="PS00191">
    <property type="entry name" value="CYTOCHROME_B5_1"/>
    <property type="match status" value="1"/>
</dbReference>
<dbReference type="SUPFAM" id="SSF81296">
    <property type="entry name" value="E set domains"/>
    <property type="match status" value="1"/>
</dbReference>
<dbReference type="Gene3D" id="3.10.120.10">
    <property type="entry name" value="Cytochrome b5-like heme/steroid binding domain"/>
    <property type="match status" value="1"/>
</dbReference>
<dbReference type="OrthoDB" id="260519at2759"/>
<dbReference type="Pfam" id="PF00174">
    <property type="entry name" value="Oxidored_molyb"/>
    <property type="match status" value="1"/>
</dbReference>
<evidence type="ECO:0000256" key="10">
    <source>
        <dbReference type="ARBA" id="ARBA00023004"/>
    </source>
</evidence>
<evidence type="ECO:0000256" key="2">
    <source>
        <dbReference type="ARBA" id="ARBA00001970"/>
    </source>
</evidence>
<evidence type="ECO:0000256" key="1">
    <source>
        <dbReference type="ARBA" id="ARBA00001924"/>
    </source>
</evidence>
<dbReference type="GO" id="GO:0043546">
    <property type="term" value="F:molybdopterin cofactor binding"/>
    <property type="evidence" value="ECO:0007669"/>
    <property type="project" value="TreeGrafter"/>
</dbReference>
<evidence type="ECO:0000259" key="12">
    <source>
        <dbReference type="PROSITE" id="PS50255"/>
    </source>
</evidence>
<comment type="cofactor">
    <cofactor evidence="1">
        <name>Mo-molybdopterin</name>
        <dbReference type="ChEBI" id="CHEBI:71302"/>
    </cofactor>
</comment>
<dbReference type="EMBL" id="CAMXCT010006827">
    <property type="protein sequence ID" value="CAI4020694.1"/>
    <property type="molecule type" value="Genomic_DNA"/>
</dbReference>
<dbReference type="InterPro" id="IPR000572">
    <property type="entry name" value="OxRdtase_Mopterin-bd_dom"/>
</dbReference>
<keyword evidence="11" id="KW-0496">Mitochondrion</keyword>
<dbReference type="Gene3D" id="2.60.40.650">
    <property type="match status" value="1"/>
</dbReference>
<keyword evidence="10" id="KW-0408">Iron</keyword>
<dbReference type="GO" id="GO:0030151">
    <property type="term" value="F:molybdenum ion binding"/>
    <property type="evidence" value="ECO:0007669"/>
    <property type="project" value="InterPro"/>
</dbReference>
<dbReference type="SUPFAM" id="SSF56524">
    <property type="entry name" value="Oxidoreductase molybdopterin-binding domain"/>
    <property type="match status" value="1"/>
</dbReference>
<dbReference type="GO" id="GO:0005758">
    <property type="term" value="C:mitochondrial intermembrane space"/>
    <property type="evidence" value="ECO:0007669"/>
    <property type="project" value="UniProtKB-SubCell"/>
</dbReference>
<comment type="pathway">
    <text evidence="4">Energy metabolism; sulfur metabolism.</text>
</comment>
<feature type="domain" description="Cytochrome b5 heme-binding" evidence="12">
    <location>
        <begin position="105"/>
        <end position="184"/>
    </location>
</feature>
<dbReference type="InterPro" id="IPR014756">
    <property type="entry name" value="Ig_E-set"/>
</dbReference>